<accession>A0A4P6UEN8</accession>
<dbReference type="InterPro" id="IPR008927">
    <property type="entry name" value="6-PGluconate_DH-like_C_sf"/>
</dbReference>
<dbReference type="GO" id="GO:0051287">
    <property type="term" value="F:NAD binding"/>
    <property type="evidence" value="ECO:0007669"/>
    <property type="project" value="InterPro"/>
</dbReference>
<comment type="caution">
    <text evidence="9">Lacks conserved residue(s) required for the propagation of feature annotation.</text>
</comment>
<feature type="binding site" evidence="12">
    <location>
        <begin position="7"/>
        <end position="12"/>
    </location>
    <ligand>
        <name>NAD(+)</name>
        <dbReference type="ChEBI" id="CHEBI:57540"/>
    </ligand>
</feature>
<dbReference type="PRINTS" id="PR00077">
    <property type="entry name" value="GPDHDRGNASE"/>
</dbReference>
<evidence type="ECO:0000256" key="3">
    <source>
        <dbReference type="ARBA" id="ARBA00022857"/>
    </source>
</evidence>
<feature type="binding site" evidence="9">
    <location>
        <position position="34"/>
    </location>
    <ligand>
        <name>NADPH</name>
        <dbReference type="ChEBI" id="CHEBI:57783"/>
    </ligand>
</feature>
<evidence type="ECO:0000256" key="14">
    <source>
        <dbReference type="RuleBase" id="RU000439"/>
    </source>
</evidence>
<feature type="binding site" evidence="9">
    <location>
        <position position="11"/>
    </location>
    <ligand>
        <name>NADPH</name>
        <dbReference type="ChEBI" id="CHEBI:57783"/>
    </ligand>
</feature>
<keyword evidence="5 9" id="KW-0520">NAD</keyword>
<comment type="catalytic activity">
    <reaction evidence="9 14">
        <text>sn-glycerol 3-phosphate + NADP(+) = dihydroxyacetone phosphate + NADPH + H(+)</text>
        <dbReference type="Rhea" id="RHEA:11096"/>
        <dbReference type="ChEBI" id="CHEBI:15378"/>
        <dbReference type="ChEBI" id="CHEBI:57597"/>
        <dbReference type="ChEBI" id="CHEBI:57642"/>
        <dbReference type="ChEBI" id="CHEBI:57783"/>
        <dbReference type="ChEBI" id="CHEBI:58349"/>
        <dbReference type="EC" id="1.1.1.94"/>
    </reaction>
</comment>
<keyword evidence="7 9" id="KW-0594">Phospholipid biosynthesis</keyword>
<feature type="binding site" evidence="9">
    <location>
        <position position="107"/>
    </location>
    <ligand>
        <name>NADPH</name>
        <dbReference type="ChEBI" id="CHEBI:57783"/>
    </ligand>
</feature>
<evidence type="ECO:0000256" key="4">
    <source>
        <dbReference type="ARBA" id="ARBA00023002"/>
    </source>
</evidence>
<dbReference type="GO" id="GO:0006650">
    <property type="term" value="P:glycerophospholipid metabolic process"/>
    <property type="evidence" value="ECO:0007669"/>
    <property type="project" value="UniProtKB-UniRule"/>
</dbReference>
<evidence type="ECO:0000256" key="10">
    <source>
        <dbReference type="PIRSR" id="PIRSR000114-1"/>
    </source>
</evidence>
<evidence type="ECO:0000259" key="16">
    <source>
        <dbReference type="Pfam" id="PF07479"/>
    </source>
</evidence>
<evidence type="ECO:0000256" key="2">
    <source>
        <dbReference type="ARBA" id="ARBA00022516"/>
    </source>
</evidence>
<feature type="binding site" evidence="9">
    <location>
        <position position="295"/>
    </location>
    <ligand>
        <name>NADPH</name>
        <dbReference type="ChEBI" id="CHEBI:57783"/>
    </ligand>
</feature>
<evidence type="ECO:0000256" key="7">
    <source>
        <dbReference type="ARBA" id="ARBA00023209"/>
    </source>
</evidence>
<evidence type="ECO:0000256" key="13">
    <source>
        <dbReference type="RuleBase" id="RU000437"/>
    </source>
</evidence>
<dbReference type="Gene3D" id="1.10.1040.10">
    <property type="entry name" value="N-(1-d-carboxylethyl)-l-norvaline Dehydrogenase, domain 2"/>
    <property type="match status" value="1"/>
</dbReference>
<feature type="domain" description="Glycerol-3-phosphate dehydrogenase NAD-dependent N-terminal" evidence="15">
    <location>
        <begin position="3"/>
        <end position="173"/>
    </location>
</feature>
<feature type="binding site" evidence="9">
    <location>
        <position position="260"/>
    </location>
    <ligand>
        <name>sn-glycerol 3-phosphate</name>
        <dbReference type="ChEBI" id="CHEBI:57597"/>
    </ligand>
</feature>
<feature type="binding site" evidence="12">
    <location>
        <position position="271"/>
    </location>
    <ligand>
        <name>NAD(+)</name>
        <dbReference type="ChEBI" id="CHEBI:57540"/>
    </ligand>
</feature>
<feature type="binding site" evidence="9">
    <location>
        <position position="297"/>
    </location>
    <ligand>
        <name>NADPH</name>
        <dbReference type="ChEBI" id="CHEBI:57783"/>
    </ligand>
</feature>
<sequence>MNILVLGAGAWGTALAVSASDNPRQAHRVTLWARDAAQARAMRADRVNARYLPGLPLPGDLKIVDGAEVVNFCTEQDLVILGAPMAGLRGLLQELRNCRVPVAWICKGLERSLPRPGASTDGEAGQAQPVGLMAHEVQAQVAPGLQAGVLSGPSFAQEVAQGQPTALVAASAHALVRERLVQAFHSPRLRVYENDDLVGVEVGGAVKNILAIATGLCDGLSLGLNARAALITRGLAEMMRFGLALGARAETFMGLSGLGDLVLTATGDLSRNRKVGLLLAQGKTLDEAVTSLGHVAEGVYCARTVAQRARHLGVDMPVTEAVVALLDGEMQPQQAVQALMEREPSPEIR</sequence>
<comment type="pathway">
    <text evidence="9">Membrane lipid metabolism; glycerophospholipid metabolism.</text>
</comment>
<dbReference type="InterPro" id="IPR036291">
    <property type="entry name" value="NAD(P)-bd_dom_sf"/>
</dbReference>
<dbReference type="AlphaFoldDB" id="A0A4P6UEN8"/>
<dbReference type="KEGG" id="hgr:DW355_00650"/>
<evidence type="ECO:0000313" key="17">
    <source>
        <dbReference type="EMBL" id="QBK03472.1"/>
    </source>
</evidence>
<dbReference type="Gene3D" id="3.40.50.720">
    <property type="entry name" value="NAD(P)-binding Rossmann-like Domain"/>
    <property type="match status" value="1"/>
</dbReference>
<dbReference type="PANTHER" id="PTHR11728:SF1">
    <property type="entry name" value="GLYCEROL-3-PHOSPHATE DEHYDROGENASE [NAD(+)] 2, CHLOROPLASTIC"/>
    <property type="match status" value="1"/>
</dbReference>
<feature type="binding site" evidence="9">
    <location>
        <position position="271"/>
    </location>
    <ligand>
        <name>NADPH</name>
        <dbReference type="ChEBI" id="CHEBI:57783"/>
    </ligand>
</feature>
<dbReference type="OrthoDB" id="9812273at2"/>
<dbReference type="InterPro" id="IPR006109">
    <property type="entry name" value="G3P_DH_NAD-dep_C"/>
</dbReference>
<organism evidence="17 18">
    <name type="scientific">Hylemonella gracilis</name>
    <dbReference type="NCBI Taxonomy" id="80880"/>
    <lineage>
        <taxon>Bacteria</taxon>
        <taxon>Pseudomonadati</taxon>
        <taxon>Pseudomonadota</taxon>
        <taxon>Betaproteobacteria</taxon>
        <taxon>Burkholderiales</taxon>
        <taxon>Comamonadaceae</taxon>
        <taxon>Hylemonella</taxon>
    </lineage>
</organism>
<feature type="binding site" evidence="9">
    <location>
        <position position="207"/>
    </location>
    <ligand>
        <name>sn-glycerol 3-phosphate</name>
        <dbReference type="ChEBI" id="CHEBI:57597"/>
    </ligand>
</feature>
<feature type="binding site" evidence="9">
    <location>
        <position position="272"/>
    </location>
    <ligand>
        <name>sn-glycerol 3-phosphate</name>
        <dbReference type="ChEBI" id="CHEBI:57597"/>
    </ligand>
</feature>
<dbReference type="EC" id="1.1.1.94" evidence="9"/>
<protein>
    <recommendedName>
        <fullName evidence="9">Glycerol-3-phosphate dehydrogenase [NAD(P)+]</fullName>
        <ecNumber evidence="9">1.1.1.94</ecNumber>
    </recommendedName>
    <alternativeName>
        <fullName evidence="9">NAD(P)(+)-dependent glycerol-3-phosphate dehydrogenase</fullName>
    </alternativeName>
    <alternativeName>
        <fullName evidence="9">NAD(P)H-dependent dihydroxyacetone-phosphate reductase</fullName>
    </alternativeName>
</protein>
<name>A0A4P6UEN8_9BURK</name>
<reference evidence="17 18" key="1">
    <citation type="submission" date="2018-07" db="EMBL/GenBank/DDBJ databases">
        <title>Exploring interactions and the metabolic potential of the ultra-small soil bacteria Hylemonella gracilis.</title>
        <authorList>
            <person name="Tyc O."/>
            <person name="Kulkarni P."/>
            <person name="Gawehns F."/>
            <person name="Hundscheid M."/>
            <person name="Zweers H."/>
            <person name="Garbeva P."/>
        </authorList>
    </citation>
    <scope>NUCLEOTIDE SEQUENCE [LARGE SCALE GENOMIC DNA]</scope>
    <source>
        <strain evidence="17 18">NS1</strain>
    </source>
</reference>
<dbReference type="GO" id="GO:0005829">
    <property type="term" value="C:cytosol"/>
    <property type="evidence" value="ECO:0007669"/>
    <property type="project" value="TreeGrafter"/>
</dbReference>
<feature type="binding site" evidence="11">
    <location>
        <position position="107"/>
    </location>
    <ligand>
        <name>substrate</name>
    </ligand>
</feature>
<feature type="binding site" evidence="11">
    <location>
        <begin position="271"/>
        <end position="272"/>
    </location>
    <ligand>
        <name>substrate</name>
    </ligand>
</feature>
<dbReference type="UniPathway" id="UPA00940"/>
<evidence type="ECO:0000256" key="11">
    <source>
        <dbReference type="PIRSR" id="PIRSR000114-2"/>
    </source>
</evidence>
<dbReference type="NCBIfam" id="NF000940">
    <property type="entry name" value="PRK00094.1-2"/>
    <property type="match status" value="1"/>
</dbReference>
<proteinExistence type="inferred from homology"/>
<evidence type="ECO:0000256" key="1">
    <source>
        <dbReference type="ARBA" id="ARBA00011009"/>
    </source>
</evidence>
<dbReference type="InterPro" id="IPR013328">
    <property type="entry name" value="6PGD_dom2"/>
</dbReference>
<dbReference type="GO" id="GO:0046167">
    <property type="term" value="P:glycerol-3-phosphate biosynthetic process"/>
    <property type="evidence" value="ECO:0007669"/>
    <property type="project" value="UniProtKB-UniRule"/>
</dbReference>
<feature type="binding site" evidence="9">
    <location>
        <position position="271"/>
    </location>
    <ligand>
        <name>sn-glycerol 3-phosphate</name>
        <dbReference type="ChEBI" id="CHEBI:57597"/>
    </ligand>
</feature>
<dbReference type="SUPFAM" id="SSF51735">
    <property type="entry name" value="NAD(P)-binding Rossmann-fold domains"/>
    <property type="match status" value="1"/>
</dbReference>
<dbReference type="PROSITE" id="PS00957">
    <property type="entry name" value="NAD_G3PDH"/>
    <property type="match status" value="1"/>
</dbReference>
<dbReference type="PANTHER" id="PTHR11728">
    <property type="entry name" value="GLYCEROL-3-PHOSPHATE DEHYDROGENASE"/>
    <property type="match status" value="1"/>
</dbReference>
<comment type="similarity">
    <text evidence="1 9 13">Belongs to the NAD-dependent glycerol-3-phosphate dehydrogenase family.</text>
</comment>
<keyword evidence="9" id="KW-0963">Cytoplasm</keyword>
<dbReference type="Pfam" id="PF01210">
    <property type="entry name" value="NAD_Gly3P_dh_N"/>
    <property type="match status" value="1"/>
</dbReference>
<dbReference type="Pfam" id="PF07479">
    <property type="entry name" value="NAD_Gly3P_dh_C"/>
    <property type="match status" value="1"/>
</dbReference>
<evidence type="ECO:0000259" key="15">
    <source>
        <dbReference type="Pfam" id="PF01210"/>
    </source>
</evidence>
<keyword evidence="3 9" id="KW-0521">NADP</keyword>
<dbReference type="Proteomes" id="UP000292939">
    <property type="component" value="Chromosome"/>
</dbReference>
<dbReference type="GO" id="GO:0141153">
    <property type="term" value="F:glycerol-3-phosphate dehydrogenase (NADP+) activity"/>
    <property type="evidence" value="ECO:0007669"/>
    <property type="project" value="RHEA"/>
</dbReference>
<evidence type="ECO:0000256" key="6">
    <source>
        <dbReference type="ARBA" id="ARBA00023098"/>
    </source>
</evidence>
<feature type="binding site" evidence="9">
    <location>
        <position position="156"/>
    </location>
    <ligand>
        <name>NADPH</name>
        <dbReference type="ChEBI" id="CHEBI:57783"/>
    </ligand>
</feature>
<feature type="binding site" evidence="9">
    <location>
        <position position="152"/>
    </location>
    <ligand>
        <name>sn-glycerol 3-phosphate</name>
        <dbReference type="ChEBI" id="CHEBI:57597"/>
    </ligand>
</feature>
<gene>
    <name evidence="9" type="primary">gpsA</name>
    <name evidence="17" type="ORF">DW355_00650</name>
</gene>
<evidence type="ECO:0000313" key="18">
    <source>
        <dbReference type="Proteomes" id="UP000292939"/>
    </source>
</evidence>
<dbReference type="GO" id="GO:0008654">
    <property type="term" value="P:phospholipid biosynthetic process"/>
    <property type="evidence" value="ECO:0007669"/>
    <property type="project" value="UniProtKB-KW"/>
</dbReference>
<dbReference type="PIRSF" id="PIRSF000114">
    <property type="entry name" value="Glycerol-3-P_dh"/>
    <property type="match status" value="1"/>
</dbReference>
<feature type="active site" description="Proton acceptor" evidence="9 10">
    <location>
        <position position="207"/>
    </location>
</feature>
<dbReference type="FunFam" id="1.10.1040.10:FF:000001">
    <property type="entry name" value="Glycerol-3-phosphate dehydrogenase [NAD(P)+]"/>
    <property type="match status" value="1"/>
</dbReference>
<evidence type="ECO:0000256" key="9">
    <source>
        <dbReference type="HAMAP-Rule" id="MF_00394"/>
    </source>
</evidence>
<comment type="function">
    <text evidence="9">Catalyzes the reduction of the glycolytic intermediate dihydroxyacetone phosphate (DHAP) to sn-glycerol 3-phosphate (G3P), the key precursor for phospholipid synthesis.</text>
</comment>
<keyword evidence="4 9" id="KW-0560">Oxidoreductase</keyword>
<comment type="subcellular location">
    <subcellularLocation>
        <location evidence="9">Cytoplasm</location>
    </subcellularLocation>
</comment>
<feature type="binding site" evidence="9">
    <location>
        <position position="154"/>
    </location>
    <ligand>
        <name>sn-glycerol 3-phosphate</name>
        <dbReference type="ChEBI" id="CHEBI:57597"/>
    </ligand>
</feature>
<dbReference type="InterPro" id="IPR011128">
    <property type="entry name" value="G3P_DH_NAD-dep_N"/>
</dbReference>
<dbReference type="SUPFAM" id="SSF48179">
    <property type="entry name" value="6-phosphogluconate dehydrogenase C-terminal domain-like"/>
    <property type="match status" value="1"/>
</dbReference>
<comment type="catalytic activity">
    <reaction evidence="9">
        <text>sn-glycerol 3-phosphate + NAD(+) = dihydroxyacetone phosphate + NADH + H(+)</text>
        <dbReference type="Rhea" id="RHEA:11092"/>
        <dbReference type="ChEBI" id="CHEBI:15378"/>
        <dbReference type="ChEBI" id="CHEBI:57540"/>
        <dbReference type="ChEBI" id="CHEBI:57597"/>
        <dbReference type="ChEBI" id="CHEBI:57642"/>
        <dbReference type="ChEBI" id="CHEBI:57945"/>
        <dbReference type="EC" id="1.1.1.94"/>
    </reaction>
</comment>
<feature type="binding site" evidence="9">
    <location>
        <position position="51"/>
    </location>
    <ligand>
        <name>NADPH</name>
        <dbReference type="ChEBI" id="CHEBI:57783"/>
    </ligand>
</feature>
<feature type="binding site" evidence="9">
    <location>
        <position position="107"/>
    </location>
    <ligand>
        <name>sn-glycerol 3-phosphate</name>
        <dbReference type="ChEBI" id="CHEBI:57597"/>
    </ligand>
</feature>
<dbReference type="HAMAP" id="MF_00394">
    <property type="entry name" value="NAD_Glyc3P_dehydrog"/>
    <property type="match status" value="1"/>
</dbReference>
<evidence type="ECO:0000256" key="8">
    <source>
        <dbReference type="ARBA" id="ARBA00023264"/>
    </source>
</evidence>
<keyword evidence="8 9" id="KW-1208">Phospholipid metabolism</keyword>
<keyword evidence="2 9" id="KW-0444">Lipid biosynthesis</keyword>
<dbReference type="GO" id="GO:0005975">
    <property type="term" value="P:carbohydrate metabolic process"/>
    <property type="evidence" value="ECO:0007669"/>
    <property type="project" value="InterPro"/>
</dbReference>
<dbReference type="GO" id="GO:0141152">
    <property type="term" value="F:glycerol-3-phosphate dehydrogenase (NAD+) activity"/>
    <property type="evidence" value="ECO:0007669"/>
    <property type="project" value="RHEA"/>
</dbReference>
<dbReference type="InterPro" id="IPR006168">
    <property type="entry name" value="G3P_DH_NAD-dep"/>
</dbReference>
<keyword evidence="9" id="KW-0547">Nucleotide-binding</keyword>
<evidence type="ECO:0000256" key="12">
    <source>
        <dbReference type="PIRSR" id="PIRSR000114-3"/>
    </source>
</evidence>
<feature type="binding site" evidence="12">
    <location>
        <position position="156"/>
    </location>
    <ligand>
        <name>NAD(+)</name>
        <dbReference type="ChEBI" id="CHEBI:57540"/>
    </ligand>
</feature>
<feature type="domain" description="Glycerol-3-phosphate dehydrogenase NAD-dependent C-terminal" evidence="16">
    <location>
        <begin position="196"/>
        <end position="337"/>
    </location>
</feature>
<evidence type="ECO:0000256" key="5">
    <source>
        <dbReference type="ARBA" id="ARBA00023027"/>
    </source>
</evidence>
<feature type="binding site" evidence="9">
    <location>
        <position position="270"/>
    </location>
    <ligand>
        <name>sn-glycerol 3-phosphate</name>
        <dbReference type="ChEBI" id="CHEBI:57597"/>
    </ligand>
</feature>
<dbReference type="RefSeq" id="WP_131276985.1">
    <property type="nucleotide sequence ID" value="NZ_CP031395.1"/>
</dbReference>
<dbReference type="NCBIfam" id="NF000942">
    <property type="entry name" value="PRK00094.1-4"/>
    <property type="match status" value="1"/>
</dbReference>
<dbReference type="GO" id="GO:0046168">
    <property type="term" value="P:glycerol-3-phosphate catabolic process"/>
    <property type="evidence" value="ECO:0007669"/>
    <property type="project" value="InterPro"/>
</dbReference>
<dbReference type="EMBL" id="CP031395">
    <property type="protein sequence ID" value="QBK03472.1"/>
    <property type="molecule type" value="Genomic_DNA"/>
</dbReference>
<keyword evidence="6 9" id="KW-0443">Lipid metabolism</keyword>